<evidence type="ECO:0000313" key="1">
    <source>
        <dbReference type="EMBL" id="MDC6641002.1"/>
    </source>
</evidence>
<dbReference type="EMBL" id="MH909330">
    <property type="protein sequence ID" value="QBQ66651.1"/>
    <property type="molecule type" value="Genomic_DNA"/>
</dbReference>
<dbReference type="AlphaFoldDB" id="A0A482LZP8"/>
<sequence>MNTWLTGFQTETHCTETDVYMLIEAENLALAEAGAMSMGQTWWPGVKEDSADHCWLFPERKVWFSSIVLLDDVENTVLRGLNFLDRWIVTGTPEWPVVRDRFDMDWQEYTR</sequence>
<protein>
    <submittedName>
        <fullName evidence="2">Uncharacterized protein</fullName>
    </submittedName>
</protein>
<dbReference type="Proteomes" id="UP001149314">
    <property type="component" value="Unassembled WGS sequence"/>
</dbReference>
<keyword evidence="2" id="KW-0614">Plasmid</keyword>
<gene>
    <name evidence="1" type="ORF">OEZ79_22510</name>
</gene>
<accession>A0A482LZP8</accession>
<name>A0A482LZP8_9ENTR</name>
<organism evidence="2">
    <name type="scientific">Leclercia adecarboxylata</name>
    <dbReference type="NCBI Taxonomy" id="83655"/>
    <lineage>
        <taxon>Bacteria</taxon>
        <taxon>Pseudomonadati</taxon>
        <taxon>Pseudomonadota</taxon>
        <taxon>Gammaproteobacteria</taxon>
        <taxon>Enterobacterales</taxon>
        <taxon>Enterobacteriaceae</taxon>
        <taxon>Leclercia</taxon>
    </lineage>
</organism>
<evidence type="ECO:0000313" key="2">
    <source>
        <dbReference type="EMBL" id="QBQ66651.1"/>
    </source>
</evidence>
<reference evidence="2" key="1">
    <citation type="submission" date="2018-09" db="EMBL/GenBank/DDBJ databases">
        <authorList>
            <person name="Yuan Q."/>
            <person name="Jiang X."/>
            <person name="Jing Y."/>
            <person name="Cheng Q."/>
            <person name="Zhou D."/>
        </authorList>
    </citation>
    <scope>NUCLEOTIDE SEQUENCE</scope>
    <source>
        <strain evidence="2">150707804</strain>
        <plasmid evidence="2">p707804-1FII</plasmid>
    </source>
</reference>
<dbReference type="EMBL" id="JAOURS010000038">
    <property type="protein sequence ID" value="MDC6641002.1"/>
    <property type="molecule type" value="Genomic_DNA"/>
</dbReference>
<proteinExistence type="predicted"/>
<geneLocation type="plasmid" evidence="2">
    <name>p707804-1FII</name>
</geneLocation>
<reference evidence="1" key="2">
    <citation type="journal article" date="2023" name="Genes Genomics">
        <title>Genomic insights of Leclercia adecarboxylata strains linked to an outbreak in public hospitals in Mexico.</title>
        <authorList>
            <person name="Barrios-Villa E."/>
            <person name="Pacheco-Flores B."/>
            <person name="Lozano-Zarain P."/>
            <person name="Del Campo-Ortega R."/>
            <person name="de Jesus Ascencio-Montiel I."/>
            <person name="Gonzalez-Leon M."/>
            <person name="Camorlinga-Ponce M."/>
            <person name="Gaytan Cervantes F.J."/>
            <person name="Gonzalez Torres C."/>
            <person name="Aguilar E."/>
            <person name="Gonzalez Ibarra J."/>
            <person name="Torres Lopez F.J."/>
            <person name="Rosas-Vargas H."/>
            <person name="Gonzalez-Bonilla C.R."/>
            <person name="Del Carmen Rocha-Gracia R."/>
        </authorList>
    </citation>
    <scope>NUCLEOTIDE SEQUENCE</scope>
    <source>
        <strain evidence="1">Lac40</strain>
    </source>
</reference>
<dbReference type="RefSeq" id="WP_172693653.1">
    <property type="nucleotide sequence ID" value="NZ_CP060824.1"/>
</dbReference>